<dbReference type="PROSITE" id="PS01149">
    <property type="entry name" value="PSI_RSU"/>
    <property type="match status" value="1"/>
</dbReference>
<dbReference type="InterPro" id="IPR000748">
    <property type="entry name" value="PsdUridine_synth_RsuA/RluB/E/F"/>
</dbReference>
<dbReference type="PANTHER" id="PTHR47683">
    <property type="entry name" value="PSEUDOURIDINE SYNTHASE FAMILY PROTEIN-RELATED"/>
    <property type="match status" value="1"/>
</dbReference>
<dbReference type="AlphaFoldDB" id="A0A832M641"/>
<dbReference type="GO" id="GO:0006364">
    <property type="term" value="P:rRNA processing"/>
    <property type="evidence" value="ECO:0007669"/>
    <property type="project" value="UniProtKB-ARBA"/>
</dbReference>
<dbReference type="GO" id="GO:0001522">
    <property type="term" value="P:pseudouridine synthesis"/>
    <property type="evidence" value="ECO:0007669"/>
    <property type="project" value="InterPro"/>
</dbReference>
<keyword evidence="2 3" id="KW-0413">Isomerase</keyword>
<reference evidence="5" key="1">
    <citation type="journal article" date="2020" name="mSystems">
        <title>Genome- and Community-Level Interaction Insights into Carbon Utilization and Element Cycling Functions of Hydrothermarchaeota in Hydrothermal Sediment.</title>
        <authorList>
            <person name="Zhou Z."/>
            <person name="Liu Y."/>
            <person name="Xu W."/>
            <person name="Pan J."/>
            <person name="Luo Z.H."/>
            <person name="Li M."/>
        </authorList>
    </citation>
    <scope>NUCLEOTIDE SEQUENCE [LARGE SCALE GENOMIC DNA]</scope>
    <source>
        <strain evidence="5">SpSt-402</strain>
    </source>
</reference>
<dbReference type="Gene3D" id="3.30.70.1560">
    <property type="entry name" value="Alpha-L RNA-binding motif"/>
    <property type="match status" value="1"/>
</dbReference>
<dbReference type="GO" id="GO:0009982">
    <property type="term" value="F:pseudouridine synthase activity"/>
    <property type="evidence" value="ECO:0007669"/>
    <property type="project" value="InterPro"/>
</dbReference>
<dbReference type="NCBIfam" id="TIGR00093">
    <property type="entry name" value="pseudouridine synthase"/>
    <property type="match status" value="1"/>
</dbReference>
<sequence length="215" mass="25236">MARHQRQRSITKSPSYRYLLFYKPYNVLCQFTSDRPTNETANAPSRPTLKDYIPIPEIYPVGRLDHDSEGLLLLTNHGELQHRLINPKFHHPRTYWVQVEQIPDETALDQLRQGVVIQDYRTRPTQVTLFKEEPLLPPRNPPIRFRKNIPTAWLEMTLTEGRNRQVRRMTAAIGFPTLRLVRVKIANLCLTGLEPGQWRDILPEELEILKTQIKL</sequence>
<dbReference type="InterPro" id="IPR020094">
    <property type="entry name" value="TruA/RsuA/RluB/E/F_N"/>
</dbReference>
<dbReference type="InterPro" id="IPR006145">
    <property type="entry name" value="PsdUridine_synth_RsuA/RluA"/>
</dbReference>
<dbReference type="EC" id="5.4.99.-" evidence="3"/>
<dbReference type="PANTHER" id="PTHR47683:SF2">
    <property type="entry name" value="RNA-BINDING S4 DOMAIN-CONTAINING PROTEIN"/>
    <property type="match status" value="1"/>
</dbReference>
<gene>
    <name evidence="5" type="ORF">ENR47_11525</name>
</gene>
<evidence type="ECO:0000256" key="1">
    <source>
        <dbReference type="ARBA" id="ARBA00008348"/>
    </source>
</evidence>
<evidence type="ECO:0000256" key="2">
    <source>
        <dbReference type="ARBA" id="ARBA00023235"/>
    </source>
</evidence>
<comment type="caution">
    <text evidence="5">The sequence shown here is derived from an EMBL/GenBank/DDBJ whole genome shotgun (WGS) entry which is preliminary data.</text>
</comment>
<dbReference type="InterPro" id="IPR050343">
    <property type="entry name" value="RsuA_PseudoU_synthase"/>
</dbReference>
<evidence type="ECO:0000259" key="4">
    <source>
        <dbReference type="Pfam" id="PF00849"/>
    </source>
</evidence>
<organism evidence="5">
    <name type="scientific">Oscillatoriales cyanobacterium SpSt-402</name>
    <dbReference type="NCBI Taxonomy" id="2282168"/>
    <lineage>
        <taxon>Bacteria</taxon>
        <taxon>Bacillati</taxon>
        <taxon>Cyanobacteriota</taxon>
        <taxon>Cyanophyceae</taxon>
        <taxon>Oscillatoriophycideae</taxon>
        <taxon>Oscillatoriales</taxon>
    </lineage>
</organism>
<dbReference type="InterPro" id="IPR018496">
    <property type="entry name" value="PsdUridine_synth_RsuA/RluB_CS"/>
</dbReference>
<dbReference type="GO" id="GO:0003723">
    <property type="term" value="F:RNA binding"/>
    <property type="evidence" value="ECO:0007669"/>
    <property type="project" value="InterPro"/>
</dbReference>
<protein>
    <recommendedName>
        <fullName evidence="3">Pseudouridine synthase</fullName>
        <ecNumber evidence="3">5.4.99.-</ecNumber>
    </recommendedName>
</protein>
<feature type="domain" description="Pseudouridine synthase RsuA/RluA-like" evidence="4">
    <location>
        <begin position="18"/>
        <end position="172"/>
    </location>
</feature>
<accession>A0A832M641</accession>
<name>A0A832M641_9CYAN</name>
<dbReference type="GO" id="GO:0140098">
    <property type="term" value="F:catalytic activity, acting on RNA"/>
    <property type="evidence" value="ECO:0007669"/>
    <property type="project" value="UniProtKB-ARBA"/>
</dbReference>
<proteinExistence type="inferred from homology"/>
<dbReference type="Pfam" id="PF00849">
    <property type="entry name" value="PseudoU_synth_2"/>
    <property type="match status" value="1"/>
</dbReference>
<evidence type="ECO:0000256" key="3">
    <source>
        <dbReference type="RuleBase" id="RU003887"/>
    </source>
</evidence>
<dbReference type="InterPro" id="IPR020103">
    <property type="entry name" value="PsdUridine_synth_cat_dom_sf"/>
</dbReference>
<dbReference type="SUPFAM" id="SSF55120">
    <property type="entry name" value="Pseudouridine synthase"/>
    <property type="match status" value="1"/>
</dbReference>
<dbReference type="EMBL" id="DSRD01000717">
    <property type="protein sequence ID" value="HGW94896.1"/>
    <property type="molecule type" value="Genomic_DNA"/>
</dbReference>
<comment type="similarity">
    <text evidence="1 3">Belongs to the pseudouridine synthase RsuA family.</text>
</comment>
<evidence type="ECO:0000313" key="5">
    <source>
        <dbReference type="EMBL" id="HGW94896.1"/>
    </source>
</evidence>
<dbReference type="Gene3D" id="3.30.70.580">
    <property type="entry name" value="Pseudouridine synthase I, catalytic domain, N-terminal subdomain"/>
    <property type="match status" value="1"/>
</dbReference>
<dbReference type="InterPro" id="IPR042092">
    <property type="entry name" value="PsdUridine_s_RsuA/RluB/E/F_cat"/>
</dbReference>